<sequence length="183" mass="21225">MDYSSSITPPSFKYDVFLSFRAEDTPNGFTGHLYKALRDKQIEVCVDYEPERAYEWCLEELVHIIECREKYKQIVMPVFCDIERTDVRRQTKTFAAAFEKIEADYNDDSVLRWREALTEAANLSGYESQGFNCLGSGSDPRPYQLHSVDIQSEDCCSNPKLQQNSVLENHGKPHFIRTKFSNQ</sequence>
<protein>
    <recommendedName>
        <fullName evidence="2">TIR domain-containing protein</fullName>
    </recommendedName>
</protein>
<keyword evidence="4" id="KW-1185">Reference proteome</keyword>
<dbReference type="SMART" id="SM00255">
    <property type="entry name" value="TIR"/>
    <property type="match status" value="1"/>
</dbReference>
<name>A0AAD9WQZ4_9ROSI</name>
<comment type="caution">
    <text evidence="3">The sequence shown here is derived from an EMBL/GenBank/DDBJ whole genome shotgun (WGS) entry which is preliminary data.</text>
</comment>
<dbReference type="PANTHER" id="PTHR32009">
    <property type="entry name" value="TMV RESISTANCE PROTEIN N-LIKE"/>
    <property type="match status" value="1"/>
</dbReference>
<dbReference type="PANTHER" id="PTHR32009:SF155">
    <property type="entry name" value="DISEASE RESISTANCE PROTEIN (TIR-NBS-LRR CLASS)"/>
    <property type="match status" value="1"/>
</dbReference>
<reference evidence="3" key="1">
    <citation type="journal article" date="2023" name="Plant J.">
        <title>Genome sequences and population genomics provide insights into the demographic history, inbreeding, and mutation load of two 'living fossil' tree species of Dipteronia.</title>
        <authorList>
            <person name="Feng Y."/>
            <person name="Comes H.P."/>
            <person name="Chen J."/>
            <person name="Zhu S."/>
            <person name="Lu R."/>
            <person name="Zhang X."/>
            <person name="Li P."/>
            <person name="Qiu J."/>
            <person name="Olsen K.M."/>
            <person name="Qiu Y."/>
        </authorList>
    </citation>
    <scope>NUCLEOTIDE SEQUENCE</scope>
    <source>
        <strain evidence="3">KIB01</strain>
    </source>
</reference>
<organism evidence="3 4">
    <name type="scientific">Dipteronia dyeriana</name>
    <dbReference type="NCBI Taxonomy" id="168575"/>
    <lineage>
        <taxon>Eukaryota</taxon>
        <taxon>Viridiplantae</taxon>
        <taxon>Streptophyta</taxon>
        <taxon>Embryophyta</taxon>
        <taxon>Tracheophyta</taxon>
        <taxon>Spermatophyta</taxon>
        <taxon>Magnoliopsida</taxon>
        <taxon>eudicotyledons</taxon>
        <taxon>Gunneridae</taxon>
        <taxon>Pentapetalae</taxon>
        <taxon>rosids</taxon>
        <taxon>malvids</taxon>
        <taxon>Sapindales</taxon>
        <taxon>Sapindaceae</taxon>
        <taxon>Hippocastanoideae</taxon>
        <taxon>Acereae</taxon>
        <taxon>Dipteronia</taxon>
    </lineage>
</organism>
<accession>A0AAD9WQZ4</accession>
<dbReference type="InterPro" id="IPR035897">
    <property type="entry name" value="Toll_tir_struct_dom_sf"/>
</dbReference>
<dbReference type="PROSITE" id="PS50104">
    <property type="entry name" value="TIR"/>
    <property type="match status" value="1"/>
</dbReference>
<evidence type="ECO:0000259" key="2">
    <source>
        <dbReference type="PROSITE" id="PS50104"/>
    </source>
</evidence>
<dbReference type="InterPro" id="IPR000157">
    <property type="entry name" value="TIR_dom"/>
</dbReference>
<dbReference type="EMBL" id="JANJYI010000008">
    <property type="protein sequence ID" value="KAK2640141.1"/>
    <property type="molecule type" value="Genomic_DNA"/>
</dbReference>
<evidence type="ECO:0000256" key="1">
    <source>
        <dbReference type="ARBA" id="ARBA00023027"/>
    </source>
</evidence>
<keyword evidence="1" id="KW-0520">NAD</keyword>
<dbReference type="Gene3D" id="3.40.50.10140">
    <property type="entry name" value="Toll/interleukin-1 receptor homology (TIR) domain"/>
    <property type="match status" value="2"/>
</dbReference>
<dbReference type="Proteomes" id="UP001280121">
    <property type="component" value="Unassembled WGS sequence"/>
</dbReference>
<feature type="domain" description="TIR" evidence="2">
    <location>
        <begin position="12"/>
        <end position="152"/>
    </location>
</feature>
<dbReference type="GO" id="GO:0007165">
    <property type="term" value="P:signal transduction"/>
    <property type="evidence" value="ECO:0007669"/>
    <property type="project" value="InterPro"/>
</dbReference>
<gene>
    <name evidence="3" type="ORF">Ddye_027936</name>
</gene>
<evidence type="ECO:0000313" key="4">
    <source>
        <dbReference type="Proteomes" id="UP001280121"/>
    </source>
</evidence>
<proteinExistence type="predicted"/>
<dbReference type="SUPFAM" id="SSF52200">
    <property type="entry name" value="Toll/Interleukin receptor TIR domain"/>
    <property type="match status" value="1"/>
</dbReference>
<dbReference type="Pfam" id="PF01582">
    <property type="entry name" value="TIR"/>
    <property type="match status" value="2"/>
</dbReference>
<evidence type="ECO:0000313" key="3">
    <source>
        <dbReference type="EMBL" id="KAK2640141.1"/>
    </source>
</evidence>
<dbReference type="AlphaFoldDB" id="A0AAD9WQZ4"/>